<dbReference type="InterPro" id="IPR022270">
    <property type="entry name" value="Blh_diox"/>
</dbReference>
<organism evidence="2">
    <name type="scientific">freshwater metagenome</name>
    <dbReference type="NCBI Taxonomy" id="449393"/>
    <lineage>
        <taxon>unclassified sequences</taxon>
        <taxon>metagenomes</taxon>
        <taxon>ecological metagenomes</taxon>
    </lineage>
</organism>
<keyword evidence="1" id="KW-0472">Membrane</keyword>
<name>A0A6J6FX35_9ZZZZ</name>
<dbReference type="AlphaFoldDB" id="A0A6J6FX35"/>
<sequence length="322" mass="35119">MNEGSARIFLVVRNVSTGIALGATLLALIAHQLNIENHLGWQVALAIIALALGIPHGAIDHLISLPTHSWKRLLLFISGYVALAVASGFVIFQWNVFGFQLVVLMSFLHFGFGDASFLAELRQNLGKKARTPSHHFLYALTSGAVPVLLPLTSEQTSTALKEIQPEIINWAGSSGTTIRNLLLILVGLALIYLTLARQWRDALDLASLLLLALIAPPLVAFAVYFGCWHAARHTARLTSLLPTSNNWAQSGKSLRAYVAAIIPGIPALIGACALALVFALKWNQDLSKTYLWILLVIVWALTVPHMLATARFDRKFLAQLNN</sequence>
<dbReference type="NCBIfam" id="TIGR03753">
    <property type="entry name" value="blh_monoox"/>
    <property type="match status" value="1"/>
</dbReference>
<dbReference type="GO" id="GO:0016702">
    <property type="term" value="F:oxidoreductase activity, acting on single donors with incorporation of molecular oxygen, incorporation of two atoms of oxygen"/>
    <property type="evidence" value="ECO:0007669"/>
    <property type="project" value="InterPro"/>
</dbReference>
<dbReference type="EMBL" id="CAEZUD010000043">
    <property type="protein sequence ID" value="CAB4593602.1"/>
    <property type="molecule type" value="Genomic_DNA"/>
</dbReference>
<feature type="transmembrane region" description="Helical" evidence="1">
    <location>
        <begin position="12"/>
        <end position="33"/>
    </location>
</feature>
<evidence type="ECO:0000256" key="1">
    <source>
        <dbReference type="SAM" id="Phobius"/>
    </source>
</evidence>
<keyword evidence="1" id="KW-0812">Transmembrane</keyword>
<feature type="transmembrane region" description="Helical" evidence="1">
    <location>
        <begin position="39"/>
        <end position="61"/>
    </location>
</feature>
<accession>A0A6J6FX35</accession>
<evidence type="ECO:0000313" key="2">
    <source>
        <dbReference type="EMBL" id="CAB4593602.1"/>
    </source>
</evidence>
<feature type="transmembrane region" description="Helical" evidence="1">
    <location>
        <begin position="181"/>
        <end position="199"/>
    </location>
</feature>
<feature type="transmembrane region" description="Helical" evidence="1">
    <location>
        <begin position="73"/>
        <end position="92"/>
    </location>
</feature>
<feature type="transmembrane region" description="Helical" evidence="1">
    <location>
        <begin position="205"/>
        <end position="227"/>
    </location>
</feature>
<feature type="transmembrane region" description="Helical" evidence="1">
    <location>
        <begin position="98"/>
        <end position="119"/>
    </location>
</feature>
<reference evidence="2" key="1">
    <citation type="submission" date="2020-05" db="EMBL/GenBank/DDBJ databases">
        <authorList>
            <person name="Chiriac C."/>
            <person name="Salcher M."/>
            <person name="Ghai R."/>
            <person name="Kavagutti S V."/>
        </authorList>
    </citation>
    <scope>NUCLEOTIDE SEQUENCE</scope>
</reference>
<gene>
    <name evidence="2" type="ORF">UFOPK1778_00841</name>
</gene>
<dbReference type="HAMAP" id="MF_02093">
    <property type="entry name" value="Beta_carotene_diox"/>
    <property type="match status" value="1"/>
</dbReference>
<feature type="transmembrane region" description="Helical" evidence="1">
    <location>
        <begin position="256"/>
        <end position="278"/>
    </location>
</feature>
<feature type="transmembrane region" description="Helical" evidence="1">
    <location>
        <begin position="290"/>
        <end position="308"/>
    </location>
</feature>
<proteinExistence type="inferred from homology"/>
<dbReference type="Pfam" id="PF15461">
    <property type="entry name" value="BCD"/>
    <property type="match status" value="1"/>
</dbReference>
<protein>
    <submittedName>
        <fullName evidence="2">Unannotated protein</fullName>
    </submittedName>
</protein>
<keyword evidence="1" id="KW-1133">Transmembrane helix</keyword>